<comment type="caution">
    <text evidence="3">The sequence shown here is derived from an EMBL/GenBank/DDBJ whole genome shotgun (WGS) entry which is preliminary data.</text>
</comment>
<dbReference type="AlphaFoldDB" id="A0A8H6TR22"/>
<feature type="chain" id="PRO_5034067784" description="Tyrosine-protein kinase ephrin type A/B receptor-like domain-containing protein" evidence="1">
    <location>
        <begin position="25"/>
        <end position="178"/>
    </location>
</feature>
<reference evidence="3" key="1">
    <citation type="submission" date="2020-05" db="EMBL/GenBank/DDBJ databases">
        <title>Mycena genomes resolve the evolution of fungal bioluminescence.</title>
        <authorList>
            <person name="Tsai I.J."/>
        </authorList>
    </citation>
    <scope>NUCLEOTIDE SEQUENCE</scope>
    <source>
        <strain evidence="3">110903Hualien_Pintung</strain>
    </source>
</reference>
<keyword evidence="1" id="KW-0732">Signal</keyword>
<feature type="domain" description="Tyrosine-protein kinase ephrin type A/B receptor-like" evidence="2">
    <location>
        <begin position="39"/>
        <end position="81"/>
    </location>
</feature>
<dbReference type="InterPro" id="IPR011641">
    <property type="entry name" value="Tyr-kin_ephrin_A/B_rcpt-like"/>
</dbReference>
<gene>
    <name evidence="3" type="ORF">HMN09_00021400</name>
</gene>
<evidence type="ECO:0000313" key="3">
    <source>
        <dbReference type="EMBL" id="KAF7322433.1"/>
    </source>
</evidence>
<dbReference type="Proteomes" id="UP000613580">
    <property type="component" value="Unassembled WGS sequence"/>
</dbReference>
<proteinExistence type="predicted"/>
<dbReference type="OrthoDB" id="439917at2759"/>
<dbReference type="EMBL" id="JACAZE010000001">
    <property type="protein sequence ID" value="KAF7322433.1"/>
    <property type="molecule type" value="Genomic_DNA"/>
</dbReference>
<name>A0A8H6TR22_MYCCL</name>
<sequence length="178" mass="18497">MMHAFLTTFATLFLAATTTMTVHAAPAELDSRQVICPAGSYSQYGGCTTCSEGTYQPATGQSSCLPAPAGNYVPYRNATAFLPCYVGSYQPYTGQAFCYGAPSGRFQNLTGQAGVCGACCGWATLQSNYNTYVYKCSGSTPFSGRASGSGCVSTRQGCDPVATCVQGANGTCPDQTFN</sequence>
<dbReference type="Pfam" id="PF07699">
    <property type="entry name" value="Ephrin_rec_like"/>
    <property type="match status" value="1"/>
</dbReference>
<evidence type="ECO:0000259" key="2">
    <source>
        <dbReference type="Pfam" id="PF07699"/>
    </source>
</evidence>
<dbReference type="Gene3D" id="2.10.50.10">
    <property type="entry name" value="Tumor Necrosis Factor Receptor, subunit A, domain 2"/>
    <property type="match status" value="1"/>
</dbReference>
<keyword evidence="4" id="KW-1185">Reference proteome</keyword>
<dbReference type="SMART" id="SM01411">
    <property type="entry name" value="Ephrin_rec_like"/>
    <property type="match status" value="1"/>
</dbReference>
<feature type="signal peptide" evidence="1">
    <location>
        <begin position="1"/>
        <end position="24"/>
    </location>
</feature>
<protein>
    <recommendedName>
        <fullName evidence="2">Tyrosine-protein kinase ephrin type A/B receptor-like domain-containing protein</fullName>
    </recommendedName>
</protein>
<accession>A0A8H6TR22</accession>
<organism evidence="3 4">
    <name type="scientific">Mycena chlorophos</name>
    <name type="common">Agaric fungus</name>
    <name type="synonym">Agaricus chlorophos</name>
    <dbReference type="NCBI Taxonomy" id="658473"/>
    <lineage>
        <taxon>Eukaryota</taxon>
        <taxon>Fungi</taxon>
        <taxon>Dikarya</taxon>
        <taxon>Basidiomycota</taxon>
        <taxon>Agaricomycotina</taxon>
        <taxon>Agaricomycetes</taxon>
        <taxon>Agaricomycetidae</taxon>
        <taxon>Agaricales</taxon>
        <taxon>Marasmiineae</taxon>
        <taxon>Mycenaceae</taxon>
        <taxon>Mycena</taxon>
    </lineage>
</organism>
<evidence type="ECO:0000313" key="4">
    <source>
        <dbReference type="Proteomes" id="UP000613580"/>
    </source>
</evidence>
<evidence type="ECO:0000256" key="1">
    <source>
        <dbReference type="SAM" id="SignalP"/>
    </source>
</evidence>